<protein>
    <submittedName>
        <fullName evidence="1">Uncharacterized protein</fullName>
    </submittedName>
</protein>
<dbReference type="STRING" id="683260.SAMN05421874_102494"/>
<name>A0A1G8VBS0_9ACTN</name>
<organism evidence="1 2">
    <name type="scientific">Nonomuraea maritima</name>
    <dbReference type="NCBI Taxonomy" id="683260"/>
    <lineage>
        <taxon>Bacteria</taxon>
        <taxon>Bacillati</taxon>
        <taxon>Actinomycetota</taxon>
        <taxon>Actinomycetes</taxon>
        <taxon>Streptosporangiales</taxon>
        <taxon>Streptosporangiaceae</taxon>
        <taxon>Nonomuraea</taxon>
    </lineage>
</organism>
<proteinExistence type="predicted"/>
<sequence length="129" mass="14572">MLSPCIGRLWLFAGYIPCVRSDVGRGWLVCEDRAAAEKLRAELHGLGVADAYEVGDGLTVSVWIGLVVHYRDGFYRWKEGSAKRRHLGTDPAGCAMRVARRYKELQADIPPWWDDLVRELRGAPVQDYP</sequence>
<dbReference type="Proteomes" id="UP000198683">
    <property type="component" value="Unassembled WGS sequence"/>
</dbReference>
<evidence type="ECO:0000313" key="2">
    <source>
        <dbReference type="Proteomes" id="UP000198683"/>
    </source>
</evidence>
<gene>
    <name evidence="1" type="ORF">SAMN05421874_102494</name>
</gene>
<keyword evidence="2" id="KW-1185">Reference proteome</keyword>
<dbReference type="EMBL" id="FNFB01000002">
    <property type="protein sequence ID" value="SDJ63399.1"/>
    <property type="molecule type" value="Genomic_DNA"/>
</dbReference>
<dbReference type="AlphaFoldDB" id="A0A1G8VBS0"/>
<reference evidence="1 2" key="1">
    <citation type="submission" date="2016-10" db="EMBL/GenBank/DDBJ databases">
        <authorList>
            <person name="de Groot N.N."/>
        </authorList>
    </citation>
    <scope>NUCLEOTIDE SEQUENCE [LARGE SCALE GENOMIC DNA]</scope>
    <source>
        <strain evidence="1 2">CGMCC 4.5681</strain>
    </source>
</reference>
<evidence type="ECO:0000313" key="1">
    <source>
        <dbReference type="EMBL" id="SDJ63399.1"/>
    </source>
</evidence>
<accession>A0A1G8VBS0</accession>